<sequence length="100" mass="10952">MHWRALQLWDQALDLVDGDPALAPALVGVGHFAFAEGTDQRQWLTRTLRTVAATPDIKYPDRVAQRAARSAQDPDALRILTRLVAGFGGSQGQIDYRAAP</sequence>
<dbReference type="Proteomes" id="UP000509345">
    <property type="component" value="Plasmid unnamed1"/>
</dbReference>
<dbReference type="AlphaFoldDB" id="A0A7H8N0B2"/>
<accession>A0A7H8N0B2</accession>
<evidence type="ECO:0000313" key="1">
    <source>
        <dbReference type="EMBL" id="QKW47763.1"/>
    </source>
</evidence>
<dbReference type="EMBL" id="CP054927">
    <property type="protein sequence ID" value="QKW47763.1"/>
    <property type="molecule type" value="Genomic_DNA"/>
</dbReference>
<organism evidence="1 2">
    <name type="scientific">Streptomyces microflavus</name>
    <name type="common">Streptomyces lipmanii</name>
    <dbReference type="NCBI Taxonomy" id="1919"/>
    <lineage>
        <taxon>Bacteria</taxon>
        <taxon>Bacillati</taxon>
        <taxon>Actinomycetota</taxon>
        <taxon>Actinomycetes</taxon>
        <taxon>Kitasatosporales</taxon>
        <taxon>Streptomycetaceae</taxon>
        <taxon>Streptomyces</taxon>
    </lineage>
</organism>
<proteinExistence type="predicted"/>
<keyword evidence="1" id="KW-0614">Plasmid</keyword>
<geneLocation type="plasmid" evidence="1 2">
    <name>unnamed1</name>
</geneLocation>
<protein>
    <submittedName>
        <fullName evidence="1">Uncharacterized protein</fullName>
    </submittedName>
</protein>
<name>A0A7H8N0B2_STRMI</name>
<dbReference type="RefSeq" id="WP_055558630.1">
    <property type="nucleotide sequence ID" value="NZ_CP054927.1"/>
</dbReference>
<reference evidence="1 2" key="1">
    <citation type="submission" date="2020-06" db="EMBL/GenBank/DDBJ databases">
        <title>Genome mining for natural products.</title>
        <authorList>
            <person name="Zhang B."/>
            <person name="Shi J."/>
            <person name="Ge H."/>
        </authorList>
    </citation>
    <scope>NUCLEOTIDE SEQUENCE [LARGE SCALE GENOMIC DNA]</scope>
    <source>
        <strain evidence="1 2">NA06532</strain>
        <plasmid evidence="1 2">unnamed1</plasmid>
    </source>
</reference>
<gene>
    <name evidence="1" type="ORF">HUT09_34885</name>
</gene>
<evidence type="ECO:0000313" key="2">
    <source>
        <dbReference type="Proteomes" id="UP000509345"/>
    </source>
</evidence>
<dbReference type="GeneID" id="87636463"/>